<dbReference type="InterPro" id="IPR016747">
    <property type="entry name" value="Phosphotransbutyrylase"/>
</dbReference>
<feature type="transmembrane region" description="Helical" evidence="1">
    <location>
        <begin position="108"/>
        <end position="127"/>
    </location>
</feature>
<evidence type="ECO:0000259" key="2">
    <source>
        <dbReference type="Pfam" id="PF04892"/>
    </source>
</evidence>
<dbReference type="PIRSF" id="PIRSF019083">
    <property type="entry name" value="UCP019083_VanZ"/>
    <property type="match status" value="1"/>
</dbReference>
<protein>
    <recommendedName>
        <fullName evidence="2">VanZ-like domain-containing protein</fullName>
    </recommendedName>
</protein>
<evidence type="ECO:0000313" key="3">
    <source>
        <dbReference type="EMBL" id="SCM06448.1"/>
    </source>
</evidence>
<organism evidence="3 4">
    <name type="scientific">Bacillus cytotoxicus</name>
    <dbReference type="NCBI Taxonomy" id="580165"/>
    <lineage>
        <taxon>Bacteria</taxon>
        <taxon>Bacillati</taxon>
        <taxon>Bacillota</taxon>
        <taxon>Bacilli</taxon>
        <taxon>Bacillales</taxon>
        <taxon>Bacillaceae</taxon>
        <taxon>Bacillus</taxon>
        <taxon>Bacillus cereus group</taxon>
    </lineage>
</organism>
<keyword evidence="1" id="KW-0812">Transmembrane</keyword>
<name>A0AAX2CN01_9BACI</name>
<comment type="caution">
    <text evidence="3">The sequence shown here is derived from an EMBL/GenBank/DDBJ whole genome shotgun (WGS) entry which is preliminary data.</text>
</comment>
<dbReference type="EMBL" id="FMIK01000063">
    <property type="protein sequence ID" value="SCM06448.1"/>
    <property type="molecule type" value="Genomic_DNA"/>
</dbReference>
<feature type="transmembrane region" description="Helical" evidence="1">
    <location>
        <begin position="139"/>
        <end position="156"/>
    </location>
</feature>
<dbReference type="Pfam" id="PF04892">
    <property type="entry name" value="VanZ"/>
    <property type="match status" value="1"/>
</dbReference>
<accession>A0AAX2CN01</accession>
<gene>
    <name evidence="3" type="ORF">BCB44BAC_04243</name>
</gene>
<dbReference type="RefSeq" id="WP_087099365.1">
    <property type="nucleotide sequence ID" value="NZ_CP066179.1"/>
</dbReference>
<keyword evidence="1" id="KW-1133">Transmembrane helix</keyword>
<dbReference type="InterPro" id="IPR006976">
    <property type="entry name" value="VanZ-like"/>
</dbReference>
<proteinExistence type="predicted"/>
<evidence type="ECO:0000313" key="4">
    <source>
        <dbReference type="Proteomes" id="UP000242164"/>
    </source>
</evidence>
<reference evidence="3 4" key="1">
    <citation type="submission" date="2016-08" db="EMBL/GenBank/DDBJ databases">
        <authorList>
            <person name="Loux V."/>
            <person name="Rue O."/>
        </authorList>
    </citation>
    <scope>NUCLEOTIDE SEQUENCE [LARGE SCALE GENOMIC DNA]</scope>
    <source>
        <strain evidence="3 4">AFSSA_08CEB44bac</strain>
    </source>
</reference>
<dbReference type="AlphaFoldDB" id="A0AAX2CN01"/>
<dbReference type="Proteomes" id="UP000242164">
    <property type="component" value="Unassembled WGS sequence"/>
</dbReference>
<feature type="domain" description="VanZ-like" evidence="2">
    <location>
        <begin position="7"/>
        <end position="154"/>
    </location>
</feature>
<evidence type="ECO:0000256" key="1">
    <source>
        <dbReference type="SAM" id="Phobius"/>
    </source>
</evidence>
<sequence>MKRKWLFWIPVLLWMGIIFYSSAQPYKKQDMRSDIEQYVNVEFVKEHFSWVSIDYGGGTPVSIANKGVGGFIEFFLRKGAHFMVFFMLGALTYYALYRSGYSRKRSFLFALLFVAGYATFDEIHQWFTGDRTPMWQDSLLDTCGGLTGILISNWFWHRKRSSSH</sequence>
<feature type="transmembrane region" description="Helical" evidence="1">
    <location>
        <begin position="79"/>
        <end position="96"/>
    </location>
</feature>
<keyword evidence="1" id="KW-0472">Membrane</keyword>
<dbReference type="NCBIfam" id="NF037970">
    <property type="entry name" value="vanZ_1"/>
    <property type="match status" value="1"/>
</dbReference>